<dbReference type="GeneID" id="30993152"/>
<dbReference type="GO" id="GO:0003677">
    <property type="term" value="F:DNA binding"/>
    <property type="evidence" value="ECO:0007669"/>
    <property type="project" value="UniProtKB-KW"/>
</dbReference>
<feature type="region of interest" description="Disordered" evidence="12">
    <location>
        <begin position="401"/>
        <end position="482"/>
    </location>
</feature>
<evidence type="ECO:0000256" key="9">
    <source>
        <dbReference type="ARBA" id="ARBA00023163"/>
    </source>
</evidence>
<keyword evidence="8" id="KW-0238">DNA-binding</keyword>
<evidence type="ECO:0000256" key="6">
    <source>
        <dbReference type="ARBA" id="ARBA00022454"/>
    </source>
</evidence>
<name>A0A1E4RL70_9ASCO</name>
<evidence type="ECO:0000256" key="10">
    <source>
        <dbReference type="ARBA" id="ARBA00023186"/>
    </source>
</evidence>
<dbReference type="Pfam" id="PF18469">
    <property type="entry name" value="PH_18"/>
    <property type="match status" value="1"/>
</dbReference>
<dbReference type="AlphaFoldDB" id="A0A1E4RL70"/>
<dbReference type="InterPro" id="IPR013719">
    <property type="entry name" value="RTT106/SPT16-like_middle_dom"/>
</dbReference>
<dbReference type="GO" id="GO:0042393">
    <property type="term" value="F:histone binding"/>
    <property type="evidence" value="ECO:0007669"/>
    <property type="project" value="TreeGrafter"/>
</dbReference>
<dbReference type="Pfam" id="PF08512">
    <property type="entry name" value="Rttp106-like_middle"/>
    <property type="match status" value="1"/>
</dbReference>
<dbReference type="Proteomes" id="UP000095085">
    <property type="component" value="Unassembled WGS sequence"/>
</dbReference>
<dbReference type="InterPro" id="IPR050454">
    <property type="entry name" value="RTT106/SSRP1_HistChap/FACT"/>
</dbReference>
<evidence type="ECO:0000256" key="3">
    <source>
        <dbReference type="ARBA" id="ARBA00006159"/>
    </source>
</evidence>
<evidence type="ECO:0000256" key="1">
    <source>
        <dbReference type="ARBA" id="ARBA00004123"/>
    </source>
</evidence>
<comment type="subcellular location">
    <subcellularLocation>
        <location evidence="2">Chromosome</location>
    </subcellularLocation>
    <subcellularLocation>
        <location evidence="1">Nucleus</location>
    </subcellularLocation>
</comment>
<dbReference type="PANTHER" id="PTHR45849:SF3">
    <property type="entry name" value="HISTONE CHAPERONE RTT106"/>
    <property type="match status" value="1"/>
</dbReference>
<dbReference type="InterPro" id="IPR011993">
    <property type="entry name" value="PH-like_dom_sf"/>
</dbReference>
<keyword evidence="10" id="KW-0143">Chaperone</keyword>
<dbReference type="SMART" id="SM01287">
    <property type="entry name" value="Rtt106"/>
    <property type="match status" value="1"/>
</dbReference>
<proteinExistence type="inferred from homology"/>
<keyword evidence="6" id="KW-0158">Chromosome</keyword>
<protein>
    <recommendedName>
        <fullName evidence="4">Histone chaperone RTT106</fullName>
    </recommendedName>
    <alternativeName>
        <fullName evidence="5">Histone chaperone rtt106</fullName>
    </alternativeName>
</protein>
<dbReference type="EMBL" id="KV454540">
    <property type="protein sequence ID" value="ODV67855.1"/>
    <property type="molecule type" value="Genomic_DNA"/>
</dbReference>
<dbReference type="RefSeq" id="XP_020076922.1">
    <property type="nucleotide sequence ID" value="XM_020218602.1"/>
</dbReference>
<evidence type="ECO:0000313" key="15">
    <source>
        <dbReference type="Proteomes" id="UP000095085"/>
    </source>
</evidence>
<evidence type="ECO:0000256" key="11">
    <source>
        <dbReference type="ARBA" id="ARBA00023242"/>
    </source>
</evidence>
<keyword evidence="9" id="KW-0804">Transcription</keyword>
<accession>A0A1E4RL70</accession>
<feature type="compositionally biased region" description="Low complexity" evidence="12">
    <location>
        <begin position="420"/>
        <end position="429"/>
    </location>
</feature>
<organism evidence="14 15">
    <name type="scientific">Hyphopichia burtonii NRRL Y-1933</name>
    <dbReference type="NCBI Taxonomy" id="984485"/>
    <lineage>
        <taxon>Eukaryota</taxon>
        <taxon>Fungi</taxon>
        <taxon>Dikarya</taxon>
        <taxon>Ascomycota</taxon>
        <taxon>Saccharomycotina</taxon>
        <taxon>Pichiomycetes</taxon>
        <taxon>Debaryomycetaceae</taxon>
        <taxon>Hyphopichia</taxon>
    </lineage>
</organism>
<dbReference type="SUPFAM" id="SSF50729">
    <property type="entry name" value="PH domain-like"/>
    <property type="match status" value="1"/>
</dbReference>
<feature type="compositionally biased region" description="Acidic residues" evidence="12">
    <location>
        <begin position="444"/>
        <end position="482"/>
    </location>
</feature>
<dbReference type="GO" id="GO:0031491">
    <property type="term" value="F:nucleosome binding"/>
    <property type="evidence" value="ECO:0007669"/>
    <property type="project" value="TreeGrafter"/>
</dbReference>
<sequence>MSGSEHILSSSGVPTQNIYEASKDFDWESYVPEELKIDISGLVDSQPDSLPVLRSLIYYYNKDDVSKKRKVASPSPEVEVEDTNVEPSTYNLESFTIDIKEPIDSARVIELVSSMSFMAPIRKKLDLVFHVITEGVPALSIVNPSTKIPEMTLLNLKQSIKYCVLLPMLGNSTLSDKRNTGLLCFWINDNATESLNNQPIVCQFNLDLVKKQFISKKKITAEQEEKLLLNNSLDLTNGIKPINDEIIKYFENQFTLCGMELNNYLPSPKLSKNHCMKNTDTGIAVSTQANGKNDLVIVEAYKGSKDGSLVLIGNKPNEPGYLIFGFRKPILFYRLDKLINVSYSNITRLTFSILVTFGSEDSLAKETIEFAMIDQEHFNIIDEFMSSQKIENDSFNEDLREKATNPTENTNENDKDDSNDNNADQQQAADSDDEEQDGTYTGGVEEEEGSEDEDSEDDEEYASNAEESDNASEESGDEEEES</sequence>
<dbReference type="Gene3D" id="2.30.29.30">
    <property type="entry name" value="Pleckstrin-homology domain (PH domain)/Phosphotyrosine-binding domain (PTB)"/>
    <property type="match status" value="1"/>
</dbReference>
<evidence type="ECO:0000256" key="4">
    <source>
        <dbReference type="ARBA" id="ARBA00017355"/>
    </source>
</evidence>
<keyword evidence="15" id="KW-1185">Reference proteome</keyword>
<evidence type="ECO:0000256" key="8">
    <source>
        <dbReference type="ARBA" id="ARBA00023125"/>
    </source>
</evidence>
<evidence type="ECO:0000256" key="2">
    <source>
        <dbReference type="ARBA" id="ARBA00004286"/>
    </source>
</evidence>
<dbReference type="GO" id="GO:0005694">
    <property type="term" value="C:chromosome"/>
    <property type="evidence" value="ECO:0007669"/>
    <property type="project" value="UniProtKB-SubCell"/>
</dbReference>
<gene>
    <name evidence="14" type="ORF">HYPBUDRAFT_107968</name>
</gene>
<dbReference type="STRING" id="984485.A0A1E4RL70"/>
<dbReference type="OrthoDB" id="75754at2759"/>
<dbReference type="InterPro" id="IPR040770">
    <property type="entry name" value="Rtt106_PH"/>
</dbReference>
<comment type="similarity">
    <text evidence="3">Belongs to the RTT106 family.</text>
</comment>
<dbReference type="PANTHER" id="PTHR45849">
    <property type="entry name" value="FACT COMPLEX SUBUNIT SSRP1"/>
    <property type="match status" value="1"/>
</dbReference>
<dbReference type="Gene3D" id="2.30.29.120">
    <property type="match status" value="1"/>
</dbReference>
<reference evidence="15" key="1">
    <citation type="submission" date="2016-05" db="EMBL/GenBank/DDBJ databases">
        <title>Comparative genomics of biotechnologically important yeasts.</title>
        <authorList>
            <consortium name="DOE Joint Genome Institute"/>
            <person name="Riley R."/>
            <person name="Haridas S."/>
            <person name="Wolfe K.H."/>
            <person name="Lopes M.R."/>
            <person name="Hittinger C.T."/>
            <person name="Goker M."/>
            <person name="Salamov A."/>
            <person name="Wisecaver J."/>
            <person name="Long T.M."/>
            <person name="Aerts A.L."/>
            <person name="Barry K."/>
            <person name="Choi C."/>
            <person name="Clum A."/>
            <person name="Coughlan A.Y."/>
            <person name="Deshpande S."/>
            <person name="Douglass A.P."/>
            <person name="Hanson S.J."/>
            <person name="Klenk H.-P."/>
            <person name="Labutti K."/>
            <person name="Lapidus A."/>
            <person name="Lindquist E."/>
            <person name="Lipzen A."/>
            <person name="Meier-Kolthoff J.P."/>
            <person name="Ohm R.A."/>
            <person name="Otillar R.P."/>
            <person name="Pangilinan J."/>
            <person name="Peng Y."/>
            <person name="Rokas A."/>
            <person name="Rosa C.A."/>
            <person name="Scheuner C."/>
            <person name="Sibirny A.A."/>
            <person name="Slot J.C."/>
            <person name="Stielow J.B."/>
            <person name="Sun H."/>
            <person name="Kurtzman C.P."/>
            <person name="Blackwell M."/>
            <person name="Grigoriev I.V."/>
            <person name="Jeffries T.W."/>
        </authorList>
    </citation>
    <scope>NUCLEOTIDE SEQUENCE [LARGE SCALE GENOMIC DNA]</scope>
    <source>
        <strain evidence="15">NRRL Y-1933</strain>
    </source>
</reference>
<evidence type="ECO:0000256" key="5">
    <source>
        <dbReference type="ARBA" id="ARBA00018462"/>
    </source>
</evidence>
<evidence type="ECO:0000256" key="12">
    <source>
        <dbReference type="SAM" id="MobiDB-lite"/>
    </source>
</evidence>
<evidence type="ECO:0000313" key="14">
    <source>
        <dbReference type="EMBL" id="ODV67855.1"/>
    </source>
</evidence>
<evidence type="ECO:0000259" key="13">
    <source>
        <dbReference type="SMART" id="SM01287"/>
    </source>
</evidence>
<keyword evidence="7" id="KW-0805">Transcription regulation</keyword>
<feature type="domain" description="Histone chaperone RTT106/FACT complex subunit SPT16-like middle" evidence="13">
    <location>
        <begin position="295"/>
        <end position="395"/>
    </location>
</feature>
<keyword evidence="11" id="KW-0539">Nucleus</keyword>
<evidence type="ECO:0000256" key="7">
    <source>
        <dbReference type="ARBA" id="ARBA00023015"/>
    </source>
</evidence>
<dbReference type="GO" id="GO:0005634">
    <property type="term" value="C:nucleus"/>
    <property type="evidence" value="ECO:0007669"/>
    <property type="project" value="UniProtKB-SubCell"/>
</dbReference>